<proteinExistence type="predicted"/>
<organism evidence="1 2">
    <name type="scientific">Littorina saxatilis</name>
    <dbReference type="NCBI Taxonomy" id="31220"/>
    <lineage>
        <taxon>Eukaryota</taxon>
        <taxon>Metazoa</taxon>
        <taxon>Spiralia</taxon>
        <taxon>Lophotrochozoa</taxon>
        <taxon>Mollusca</taxon>
        <taxon>Gastropoda</taxon>
        <taxon>Caenogastropoda</taxon>
        <taxon>Littorinimorpha</taxon>
        <taxon>Littorinoidea</taxon>
        <taxon>Littorinidae</taxon>
        <taxon>Littorina</taxon>
    </lineage>
</organism>
<protein>
    <submittedName>
        <fullName evidence="1">Uncharacterized protein</fullName>
    </submittedName>
</protein>
<dbReference type="EMBL" id="JBAMIC010000011">
    <property type="protein sequence ID" value="KAK7099630.1"/>
    <property type="molecule type" value="Genomic_DNA"/>
</dbReference>
<name>A0AAN9B5F4_9CAEN</name>
<comment type="caution">
    <text evidence="1">The sequence shown here is derived from an EMBL/GenBank/DDBJ whole genome shotgun (WGS) entry which is preliminary data.</text>
</comment>
<evidence type="ECO:0000313" key="1">
    <source>
        <dbReference type="EMBL" id="KAK7099630.1"/>
    </source>
</evidence>
<sequence length="92" mass="10465">MIQTSRVLRTTTLPIFNKHTWVPHDQVPNKFVTMYRDIHGPALLDDEAAREFVFALNHKEREHLFAELQKFTGALGSDSTGKPSATQLKMGE</sequence>
<dbReference type="AlphaFoldDB" id="A0AAN9B5F4"/>
<keyword evidence="2" id="KW-1185">Reference proteome</keyword>
<gene>
    <name evidence="1" type="ORF">V1264_022715</name>
</gene>
<dbReference type="Proteomes" id="UP001374579">
    <property type="component" value="Unassembled WGS sequence"/>
</dbReference>
<evidence type="ECO:0000313" key="2">
    <source>
        <dbReference type="Proteomes" id="UP001374579"/>
    </source>
</evidence>
<accession>A0AAN9B5F4</accession>
<reference evidence="1 2" key="1">
    <citation type="submission" date="2024-02" db="EMBL/GenBank/DDBJ databases">
        <title>Chromosome-scale genome assembly of the rough periwinkle Littorina saxatilis.</title>
        <authorList>
            <person name="De Jode A."/>
            <person name="Faria R."/>
            <person name="Formenti G."/>
            <person name="Sims Y."/>
            <person name="Smith T.P."/>
            <person name="Tracey A."/>
            <person name="Wood J.M.D."/>
            <person name="Zagrodzka Z.B."/>
            <person name="Johannesson K."/>
            <person name="Butlin R.K."/>
            <person name="Leder E.H."/>
        </authorList>
    </citation>
    <scope>NUCLEOTIDE SEQUENCE [LARGE SCALE GENOMIC DNA]</scope>
    <source>
        <strain evidence="1">Snail1</strain>
        <tissue evidence="1">Muscle</tissue>
    </source>
</reference>